<feature type="transmembrane region" description="Helical" evidence="1">
    <location>
        <begin position="192"/>
        <end position="209"/>
    </location>
</feature>
<feature type="transmembrane region" description="Helical" evidence="1">
    <location>
        <begin position="129"/>
        <end position="148"/>
    </location>
</feature>
<reference evidence="2" key="1">
    <citation type="journal article" date="2020" name="Nature">
        <title>Giant virus diversity and host interactions through global metagenomics.</title>
        <authorList>
            <person name="Schulz F."/>
            <person name="Roux S."/>
            <person name="Paez-Espino D."/>
            <person name="Jungbluth S."/>
            <person name="Walsh D.A."/>
            <person name="Denef V.J."/>
            <person name="McMahon K.D."/>
            <person name="Konstantinidis K.T."/>
            <person name="Eloe-Fadrosh E.A."/>
            <person name="Kyrpides N.C."/>
            <person name="Woyke T."/>
        </authorList>
    </citation>
    <scope>NUCLEOTIDE SEQUENCE</scope>
    <source>
        <strain evidence="2">GVMAG-S-1014582-52</strain>
    </source>
</reference>
<keyword evidence="1" id="KW-0812">Transmembrane</keyword>
<organism evidence="2">
    <name type="scientific">viral metagenome</name>
    <dbReference type="NCBI Taxonomy" id="1070528"/>
    <lineage>
        <taxon>unclassified sequences</taxon>
        <taxon>metagenomes</taxon>
        <taxon>organismal metagenomes</taxon>
    </lineage>
</organism>
<dbReference type="AlphaFoldDB" id="A0A6C0LS30"/>
<keyword evidence="1" id="KW-1133">Transmembrane helix</keyword>
<evidence type="ECO:0000256" key="1">
    <source>
        <dbReference type="SAM" id="Phobius"/>
    </source>
</evidence>
<name>A0A6C0LS30_9ZZZZ</name>
<dbReference type="EMBL" id="MN740556">
    <property type="protein sequence ID" value="QHU33233.1"/>
    <property type="molecule type" value="Genomic_DNA"/>
</dbReference>
<sequence>MCSSLPDNAYKYPIEKMLTLNTMDERMKETLDAWLKYGTVFLIYRLCTYYFFDRENENAELFDKESLRLVFFILLGFTIYYLLVKPYIPIHLQHPIINNIANDSLMFGTVLVSSHIMETFMNNGEYFNTQWLKSAGLILLSFAAYRVFINPFIPLKNMKLNNASLVSDWAQFGTFLIVLRLLENKTIFDKKWALSILFVLLGFTGYHLITKKIIIVD</sequence>
<keyword evidence="1" id="KW-0472">Membrane</keyword>
<evidence type="ECO:0000313" key="2">
    <source>
        <dbReference type="EMBL" id="QHU33233.1"/>
    </source>
</evidence>
<accession>A0A6C0LS30</accession>
<proteinExistence type="predicted"/>
<protein>
    <submittedName>
        <fullName evidence="2">Uncharacterized protein</fullName>
    </submittedName>
</protein>
<feature type="transmembrane region" description="Helical" evidence="1">
    <location>
        <begin position="67"/>
        <end position="84"/>
    </location>
</feature>
<feature type="transmembrane region" description="Helical" evidence="1">
    <location>
        <begin position="33"/>
        <end position="52"/>
    </location>
</feature>